<evidence type="ECO:0000313" key="1">
    <source>
        <dbReference type="EMBL" id="CAB3262529.1"/>
    </source>
</evidence>
<dbReference type="EMBL" id="LR786697">
    <property type="protein sequence ID" value="CAB3262529.1"/>
    <property type="molecule type" value="mRNA"/>
</dbReference>
<dbReference type="InterPro" id="IPR029069">
    <property type="entry name" value="HotDog_dom_sf"/>
</dbReference>
<dbReference type="SUPFAM" id="SSF54637">
    <property type="entry name" value="Thioesterase/thiol ester dehydrase-isomerase"/>
    <property type="match status" value="1"/>
</dbReference>
<organism evidence="1">
    <name type="scientific">Phallusia mammillata</name>
    <dbReference type="NCBI Taxonomy" id="59560"/>
    <lineage>
        <taxon>Eukaryota</taxon>
        <taxon>Metazoa</taxon>
        <taxon>Chordata</taxon>
        <taxon>Tunicata</taxon>
        <taxon>Ascidiacea</taxon>
        <taxon>Phlebobranchia</taxon>
        <taxon>Ascidiidae</taxon>
        <taxon>Phallusia</taxon>
    </lineage>
</organism>
<dbReference type="AlphaFoldDB" id="A0A6F9DHD6"/>
<proteinExistence type="evidence at transcript level"/>
<protein>
    <submittedName>
        <fullName evidence="1">Uncharacterized protein LOC100180197</fullName>
    </submittedName>
</protein>
<dbReference type="Gene3D" id="3.10.129.10">
    <property type="entry name" value="Hotdog Thioesterase"/>
    <property type="match status" value="1"/>
</dbReference>
<accession>A0A6F9DHD6</accession>
<reference evidence="1" key="1">
    <citation type="submission" date="2020-04" db="EMBL/GenBank/DDBJ databases">
        <authorList>
            <person name="Neveu A P."/>
        </authorList>
    </citation>
    <scope>NUCLEOTIDE SEQUENCE</scope>
    <source>
        <tissue evidence="1">Whole embryo</tissue>
    </source>
</reference>
<sequence>MKKYLEISTMSLAAKNTLAAFRYFSSKTPDALWNLANYRFLLPVQSRWQDNDAYGHINYAIYYTYGGLMTTKFINQHCKGNHVGQFTVYSNCTNRSSLRYPEIPLAGLASTKIGKSSIELNIGLFRPKVGDKDPTFATGLSLNGSFSEDLDMTNIYANYEDNAVAVVHTTQVFVDKQTERPIPLGKTAVKSFEKILIPQNTVA</sequence>
<name>A0A6F9DHD6_9ASCI</name>
<gene>
    <name evidence="1" type="primary">LOC100180197-002</name>
</gene>